<gene>
    <name evidence="4" type="ORF">SYV04_37900</name>
</gene>
<dbReference type="PANTHER" id="PTHR43248:SF3">
    <property type="entry name" value="AB HYDROLASE-1 DOMAIN-CONTAINING PROTEIN"/>
    <property type="match status" value="1"/>
</dbReference>
<comment type="similarity">
    <text evidence="1">Belongs to the peptidase S33 family.</text>
</comment>
<reference evidence="4 5" key="1">
    <citation type="submission" date="2023-12" db="EMBL/GenBank/DDBJ databases">
        <title>the genome sequence of Hyalangium sp. s54d21.</title>
        <authorList>
            <person name="Zhang X."/>
        </authorList>
    </citation>
    <scope>NUCLEOTIDE SEQUENCE [LARGE SCALE GENOMIC DNA]</scope>
    <source>
        <strain evidence="5">s54d21</strain>
    </source>
</reference>
<dbReference type="Gene3D" id="3.40.50.1820">
    <property type="entry name" value="alpha/beta hydrolase"/>
    <property type="match status" value="1"/>
</dbReference>
<protein>
    <submittedName>
        <fullName evidence="4">Alpha/beta hydrolase</fullName>
    </submittedName>
</protein>
<name>A0ABU5HJF6_9BACT</name>
<comment type="caution">
    <text evidence="4">The sequence shown here is derived from an EMBL/GenBank/DDBJ whole genome shotgun (WGS) entry which is preliminary data.</text>
</comment>
<dbReference type="SUPFAM" id="SSF53474">
    <property type="entry name" value="alpha/beta-Hydrolases"/>
    <property type="match status" value="1"/>
</dbReference>
<dbReference type="PANTHER" id="PTHR43248">
    <property type="entry name" value="2-SUCCINYL-6-HYDROXY-2,4-CYCLOHEXADIENE-1-CARBOXYLATE SYNTHASE"/>
    <property type="match status" value="1"/>
</dbReference>
<evidence type="ECO:0000256" key="1">
    <source>
        <dbReference type="ARBA" id="ARBA00010088"/>
    </source>
</evidence>
<evidence type="ECO:0000256" key="2">
    <source>
        <dbReference type="ARBA" id="ARBA00022801"/>
    </source>
</evidence>
<evidence type="ECO:0000259" key="3">
    <source>
        <dbReference type="Pfam" id="PF12697"/>
    </source>
</evidence>
<dbReference type="GO" id="GO:0016787">
    <property type="term" value="F:hydrolase activity"/>
    <property type="evidence" value="ECO:0007669"/>
    <property type="project" value="UniProtKB-KW"/>
</dbReference>
<accession>A0ABU5HJF6</accession>
<dbReference type="Pfam" id="PF12697">
    <property type="entry name" value="Abhydrolase_6"/>
    <property type="match status" value="1"/>
</dbReference>
<evidence type="ECO:0000313" key="4">
    <source>
        <dbReference type="EMBL" id="MDY7232225.1"/>
    </source>
</evidence>
<dbReference type="Proteomes" id="UP001291309">
    <property type="component" value="Unassembled WGS sequence"/>
</dbReference>
<feature type="domain" description="AB hydrolase-1" evidence="3">
    <location>
        <begin position="16"/>
        <end position="253"/>
    </location>
</feature>
<keyword evidence="2 4" id="KW-0378">Hydrolase</keyword>
<dbReference type="RefSeq" id="WP_321550938.1">
    <property type="nucleotide sequence ID" value="NZ_JAXIVS010000018.1"/>
</dbReference>
<dbReference type="InterPro" id="IPR029058">
    <property type="entry name" value="AB_hydrolase_fold"/>
</dbReference>
<dbReference type="InterPro" id="IPR000073">
    <property type="entry name" value="AB_hydrolase_1"/>
</dbReference>
<dbReference type="PRINTS" id="PR00111">
    <property type="entry name" value="ABHYDROLASE"/>
</dbReference>
<evidence type="ECO:0000313" key="5">
    <source>
        <dbReference type="Proteomes" id="UP001291309"/>
    </source>
</evidence>
<proteinExistence type="inferred from homology"/>
<dbReference type="InterPro" id="IPR051601">
    <property type="entry name" value="Serine_prot/Carboxylest_S33"/>
</dbReference>
<keyword evidence="5" id="KW-1185">Reference proteome</keyword>
<organism evidence="4 5">
    <name type="scientific">Hyalangium rubrum</name>
    <dbReference type="NCBI Taxonomy" id="3103134"/>
    <lineage>
        <taxon>Bacteria</taxon>
        <taxon>Pseudomonadati</taxon>
        <taxon>Myxococcota</taxon>
        <taxon>Myxococcia</taxon>
        <taxon>Myxococcales</taxon>
        <taxon>Cystobacterineae</taxon>
        <taxon>Archangiaceae</taxon>
        <taxon>Hyalangium</taxon>
    </lineage>
</organism>
<sequence>MVLESFQVGAGEVPTVLLHGFLGSGRNLRSLATAWSEADPRRRFLLVDLTGHGTSPPLPPGADLDTLARDVLETARAKGFTGPLELVGHSLGGRVSLAASLAAPSEVASVTLLDITPSPVPVDLSESGMVLNVLLQAPDSAPSRREMRAALVGRELSEPLADWLVMNLTSTPEGGVRWRFDRQALSELHGRVNGTDLWPAVERPGARVRCIRGGRARYVSDADVRRMEAAGCPVATLPEAGHFVHVDAPQALLRWLMEGN</sequence>
<dbReference type="EMBL" id="JAXIVS010000018">
    <property type="protein sequence ID" value="MDY7232225.1"/>
    <property type="molecule type" value="Genomic_DNA"/>
</dbReference>